<dbReference type="SMART" id="SM00382">
    <property type="entry name" value="AAA"/>
    <property type="match status" value="1"/>
</dbReference>
<reference evidence="3" key="1">
    <citation type="submission" date="2022-10" db="EMBL/GenBank/DDBJ databases">
        <title>The complete genomes of actinobacterial strains from the NBC collection.</title>
        <authorList>
            <person name="Joergensen T.S."/>
            <person name="Alvarez Arevalo M."/>
            <person name="Sterndorff E.B."/>
            <person name="Faurdal D."/>
            <person name="Vuksanovic O."/>
            <person name="Mourched A.-S."/>
            <person name="Charusanti P."/>
            <person name="Shaw S."/>
            <person name="Blin K."/>
            <person name="Weber T."/>
        </authorList>
    </citation>
    <scope>NUCLEOTIDE SEQUENCE</scope>
    <source>
        <strain evidence="3">NBC 00180</strain>
    </source>
</reference>
<dbReference type="SUPFAM" id="SSF52540">
    <property type="entry name" value="P-loop containing nucleoside triphosphate hydrolases"/>
    <property type="match status" value="1"/>
</dbReference>
<dbReference type="InterPro" id="IPR045969">
    <property type="entry name" value="DUF5925"/>
</dbReference>
<dbReference type="AlphaFoldDB" id="A0AAU1I9Z1"/>
<evidence type="ECO:0000259" key="2">
    <source>
        <dbReference type="SMART" id="SM00382"/>
    </source>
</evidence>
<dbReference type="InterPro" id="IPR003593">
    <property type="entry name" value="AAA+_ATPase"/>
</dbReference>
<feature type="domain" description="AAA+ ATPase" evidence="2">
    <location>
        <begin position="229"/>
        <end position="363"/>
    </location>
</feature>
<dbReference type="Gene3D" id="3.40.50.300">
    <property type="entry name" value="P-loop containing nucleotide triphosphate hydrolases"/>
    <property type="match status" value="1"/>
</dbReference>
<dbReference type="GO" id="GO:0005524">
    <property type="term" value="F:ATP binding"/>
    <property type="evidence" value="ECO:0007669"/>
    <property type="project" value="InterPro"/>
</dbReference>
<dbReference type="Pfam" id="PF00004">
    <property type="entry name" value="AAA"/>
    <property type="match status" value="1"/>
</dbReference>
<proteinExistence type="inferred from homology"/>
<gene>
    <name evidence="3" type="ORF">OG477_41990</name>
</gene>
<dbReference type="InterPro" id="IPR003959">
    <property type="entry name" value="ATPase_AAA_core"/>
</dbReference>
<protein>
    <submittedName>
        <fullName evidence="3">DUF5925 domain-containing protein</fullName>
    </submittedName>
</protein>
<evidence type="ECO:0000256" key="1">
    <source>
        <dbReference type="ARBA" id="ARBA00007448"/>
    </source>
</evidence>
<dbReference type="GO" id="GO:0016887">
    <property type="term" value="F:ATP hydrolysis activity"/>
    <property type="evidence" value="ECO:0007669"/>
    <property type="project" value="InterPro"/>
</dbReference>
<dbReference type="PANTHER" id="PTHR23070">
    <property type="entry name" value="BCS1 AAA-TYPE ATPASE"/>
    <property type="match status" value="1"/>
</dbReference>
<sequence>MPGCELRSRPDWLRLASPSAAPSAGTNRARNHTVIGPFSRWTARSERQQSLQAAAPRRVISGGDGIRQVILALALDPYIAGAQPCARSAEIHCVREHAGAPALDDPRVVRRFTSDLHDICLLVGDGWTCIYSRNLRPSASVQAEVTVTAETPQLAAEILADLITAHGQDSTEEFDSVPVGFWHLSSRGVPTRVFRPTRVPGWKDIRSNYANSAAARIDHLANLTPATLQGTIILMHGPPGTGKTTALRSLVHAWQNWCGFEYILDPEHFFGSPDYLLHVATPARPRDDRWSALILEDCDELLRSDAKRAMGQNLGRLLNLSDGILGQGGKTLLIMTTNEDVHRLHPAVVRPGRCLAQVEVGPLSQEEVSRWNGGVAANLGASATLAQLYAHASVATPLLDTPRRTGDFTGAYL</sequence>
<organism evidence="3">
    <name type="scientific">Streptomyces sp. NBC_00180</name>
    <dbReference type="NCBI Taxonomy" id="2903632"/>
    <lineage>
        <taxon>Bacteria</taxon>
        <taxon>Bacillati</taxon>
        <taxon>Actinomycetota</taxon>
        <taxon>Actinomycetes</taxon>
        <taxon>Kitasatosporales</taxon>
        <taxon>Streptomycetaceae</taxon>
        <taxon>Streptomyces</taxon>
    </lineage>
</organism>
<dbReference type="EMBL" id="CP108140">
    <property type="protein sequence ID" value="WTP91453.1"/>
    <property type="molecule type" value="Genomic_DNA"/>
</dbReference>
<evidence type="ECO:0000313" key="3">
    <source>
        <dbReference type="EMBL" id="WTP91453.1"/>
    </source>
</evidence>
<name>A0AAU1I9Z1_9ACTN</name>
<comment type="similarity">
    <text evidence="1">Belongs to the AAA ATPase family. BCS1 subfamily.</text>
</comment>
<dbReference type="InterPro" id="IPR027417">
    <property type="entry name" value="P-loop_NTPase"/>
</dbReference>
<accession>A0AAU1I9Z1</accession>
<dbReference type="InterPro" id="IPR050747">
    <property type="entry name" value="Mitochondrial_chaperone_BCS1"/>
</dbReference>
<dbReference type="Pfam" id="PF19347">
    <property type="entry name" value="DUF5925"/>
    <property type="match status" value="1"/>
</dbReference>